<feature type="domain" description="GGDEF" evidence="5">
    <location>
        <begin position="626"/>
        <end position="759"/>
    </location>
</feature>
<dbReference type="InterPro" id="IPR003018">
    <property type="entry name" value="GAF"/>
</dbReference>
<dbReference type="InterPro" id="IPR008984">
    <property type="entry name" value="SMAD_FHA_dom_sf"/>
</dbReference>
<dbReference type="Gene3D" id="2.60.200.20">
    <property type="match status" value="1"/>
</dbReference>
<dbReference type="Proteomes" id="UP000230821">
    <property type="component" value="Unassembled WGS sequence"/>
</dbReference>
<dbReference type="SMART" id="SM00065">
    <property type="entry name" value="GAF"/>
    <property type="match status" value="1"/>
</dbReference>
<evidence type="ECO:0000259" key="3">
    <source>
        <dbReference type="PROSITE" id="PS50113"/>
    </source>
</evidence>
<protein>
    <recommendedName>
        <fullName evidence="8">Diguanylate cyclase</fullName>
    </recommendedName>
</protein>
<organism evidence="6 7">
    <name type="scientific">candidate division KSB3 bacterium</name>
    <dbReference type="NCBI Taxonomy" id="2044937"/>
    <lineage>
        <taxon>Bacteria</taxon>
        <taxon>candidate division KSB3</taxon>
    </lineage>
</organism>
<dbReference type="SUPFAM" id="SSF55785">
    <property type="entry name" value="PYP-like sensor domain (PAS domain)"/>
    <property type="match status" value="1"/>
</dbReference>
<dbReference type="InterPro" id="IPR043128">
    <property type="entry name" value="Rev_trsase/Diguanyl_cyclase"/>
</dbReference>
<dbReference type="CDD" id="cd01949">
    <property type="entry name" value="GGDEF"/>
    <property type="match status" value="1"/>
</dbReference>
<evidence type="ECO:0000259" key="2">
    <source>
        <dbReference type="PROSITE" id="PS50112"/>
    </source>
</evidence>
<dbReference type="SUPFAM" id="SSF141868">
    <property type="entry name" value="EAL domain-like"/>
    <property type="match status" value="1"/>
</dbReference>
<feature type="domain" description="FHA" evidence="1">
    <location>
        <begin position="23"/>
        <end position="72"/>
    </location>
</feature>
<dbReference type="SUPFAM" id="SSF55781">
    <property type="entry name" value="GAF domain-like"/>
    <property type="match status" value="2"/>
</dbReference>
<dbReference type="NCBIfam" id="TIGR00254">
    <property type="entry name" value="GGDEF"/>
    <property type="match status" value="1"/>
</dbReference>
<dbReference type="Pfam" id="PF13185">
    <property type="entry name" value="GAF_2"/>
    <property type="match status" value="2"/>
</dbReference>
<dbReference type="PROSITE" id="PS50887">
    <property type="entry name" value="GGDEF"/>
    <property type="match status" value="1"/>
</dbReference>
<name>A0A2G6KBH6_9BACT</name>
<gene>
    <name evidence="6" type="ORF">CSA56_14575</name>
</gene>
<evidence type="ECO:0000313" key="7">
    <source>
        <dbReference type="Proteomes" id="UP000230821"/>
    </source>
</evidence>
<evidence type="ECO:0000313" key="6">
    <source>
        <dbReference type="EMBL" id="PIE32710.1"/>
    </source>
</evidence>
<dbReference type="InterPro" id="IPR013767">
    <property type="entry name" value="PAS_fold"/>
</dbReference>
<feature type="domain" description="PAC" evidence="3">
    <location>
        <begin position="532"/>
        <end position="584"/>
    </location>
</feature>
<dbReference type="Pfam" id="PF00989">
    <property type="entry name" value="PAS"/>
    <property type="match status" value="1"/>
</dbReference>
<dbReference type="SUPFAM" id="SSF49879">
    <property type="entry name" value="SMAD/FHA domain"/>
    <property type="match status" value="1"/>
</dbReference>
<evidence type="ECO:0008006" key="8">
    <source>
        <dbReference type="Google" id="ProtNLM"/>
    </source>
</evidence>
<dbReference type="InterPro" id="IPR000700">
    <property type="entry name" value="PAS-assoc_C"/>
</dbReference>
<sequence>MHWLMYIKDGTIARQYSLTKPLYSLGRGTECDFVFDTQRVSRLHAVLQRDGDDYCIVDKGSTNHVFVNDEQVDTRTLTSGDTIALSSEVMLLYVSEKDFHENFNDVLNHMWESMNKENFLRLKEVTNRLISLDNLEHILQIVLQEVVKLVKAERGFIALTDRAGKLQKDRAIIHNIPLQRDGDWTALFSHSTVRQAIHSKEHVFILRSARDAAYDFSHSIIALNLQSIMCAPLLFGEKLVGILYVDSGYQRVDFSERDRLFFTILSDHAAIAIENAKLYSRVQQSIEQLGLNENRLEALLQLNHMTQSPIADIQTFTLKKALELSKSPIGYIGFFNRDETVLSSNCWAQPVMKESISEASKPFPVNSSRMLKKVVKLRKAIINNGNIHVDALKEGYPDAVTISRHMNIPMFEGRRVVAVLGVSNKEFPYEASDVRQLTLLMQAMWRIIQRKHAVEALKESEEKHRIFLESVPDPVIVYNLKGHITYLNPAFTRVFGWTRTTLMQHTAEFIPADKVAEAQLNIDKIILGETISGFETSRITEKGEAIEVSISGTGFFDGRGKLQGYVLTLQDISDRKKNEEEIRFLAYHDVLTKLPNRKAFYEHLDNKLLQEYYKEKNDRRTSAKNEKWALLFLDLDRFKIVNDTLGHDVGDELLKSVTSRLRSCLRQKDRIFRLGGDEFTIILHDLTETLEAATVSRKIQKELSRPHRIHCHELYVTVSIGISVYPTDGTKVEILVKNADMAMYAAKEVGGGYHFFTEDMNQRAQERLHLENGLQQAIRDEQFLLYYQPLVDSRNGIVGMEALIRWNHPQKGIISPDHFIPLAEETRTIVLIGKWVLNTACRQLKSWHDAGYDTLYMSVNVSTRQFMEADFVASVNEAVESSGLRPEFLKLEITESSIMEKPDEAIKKMNSLRAKGVHFSIDDFGTGYSSLSQMKRFPIDTLKIDRSFVMDSMNNHDDQEIIKAILSMAHNLHIETVAEGVETEEQKEFLTREGCLMMQGYYFGKPVTVDEFEKALQEHHMKES</sequence>
<dbReference type="InterPro" id="IPR035919">
    <property type="entry name" value="EAL_sf"/>
</dbReference>
<dbReference type="PANTHER" id="PTHR44757">
    <property type="entry name" value="DIGUANYLATE CYCLASE DGCP"/>
    <property type="match status" value="1"/>
</dbReference>
<dbReference type="SMART" id="SM00052">
    <property type="entry name" value="EAL"/>
    <property type="match status" value="1"/>
</dbReference>
<dbReference type="PROSITE" id="PS50006">
    <property type="entry name" value="FHA_DOMAIN"/>
    <property type="match status" value="1"/>
</dbReference>
<dbReference type="InterPro" id="IPR029787">
    <property type="entry name" value="Nucleotide_cyclase"/>
</dbReference>
<dbReference type="SMART" id="SM00267">
    <property type="entry name" value="GGDEF"/>
    <property type="match status" value="1"/>
</dbReference>
<dbReference type="SUPFAM" id="SSF55073">
    <property type="entry name" value="Nucleotide cyclase"/>
    <property type="match status" value="1"/>
</dbReference>
<dbReference type="PANTHER" id="PTHR44757:SF2">
    <property type="entry name" value="BIOFILM ARCHITECTURE MAINTENANCE PROTEIN MBAA"/>
    <property type="match status" value="1"/>
</dbReference>
<dbReference type="Gene3D" id="3.20.20.450">
    <property type="entry name" value="EAL domain"/>
    <property type="match status" value="1"/>
</dbReference>
<dbReference type="InterPro" id="IPR035965">
    <property type="entry name" value="PAS-like_dom_sf"/>
</dbReference>
<dbReference type="EMBL" id="PDSK01000109">
    <property type="protein sequence ID" value="PIE32710.1"/>
    <property type="molecule type" value="Genomic_DNA"/>
</dbReference>
<dbReference type="Pfam" id="PF00498">
    <property type="entry name" value="FHA"/>
    <property type="match status" value="1"/>
</dbReference>
<dbReference type="Pfam" id="PF00563">
    <property type="entry name" value="EAL"/>
    <property type="match status" value="1"/>
</dbReference>
<dbReference type="InterPro" id="IPR000014">
    <property type="entry name" value="PAS"/>
</dbReference>
<dbReference type="PROSITE" id="PS50112">
    <property type="entry name" value="PAS"/>
    <property type="match status" value="1"/>
</dbReference>
<dbReference type="NCBIfam" id="TIGR00229">
    <property type="entry name" value="sensory_box"/>
    <property type="match status" value="1"/>
</dbReference>
<dbReference type="CDD" id="cd00060">
    <property type="entry name" value="FHA"/>
    <property type="match status" value="1"/>
</dbReference>
<dbReference type="InterPro" id="IPR001633">
    <property type="entry name" value="EAL_dom"/>
</dbReference>
<dbReference type="CDD" id="cd01948">
    <property type="entry name" value="EAL"/>
    <property type="match status" value="1"/>
</dbReference>
<dbReference type="InterPro" id="IPR029016">
    <property type="entry name" value="GAF-like_dom_sf"/>
</dbReference>
<accession>A0A2G6KBH6</accession>
<evidence type="ECO:0000259" key="5">
    <source>
        <dbReference type="PROSITE" id="PS50887"/>
    </source>
</evidence>
<evidence type="ECO:0000259" key="4">
    <source>
        <dbReference type="PROSITE" id="PS50883"/>
    </source>
</evidence>
<dbReference type="AlphaFoldDB" id="A0A2G6KBH6"/>
<dbReference type="SMART" id="SM00240">
    <property type="entry name" value="FHA"/>
    <property type="match status" value="1"/>
</dbReference>
<reference evidence="6 7" key="1">
    <citation type="submission" date="2017-10" db="EMBL/GenBank/DDBJ databases">
        <title>Novel microbial diversity and functional potential in the marine mammal oral microbiome.</title>
        <authorList>
            <person name="Dudek N.K."/>
            <person name="Sun C.L."/>
            <person name="Burstein D."/>
            <person name="Kantor R.S."/>
            <person name="Aliaga Goltsman D.S."/>
            <person name="Bik E.M."/>
            <person name="Thomas B.C."/>
            <person name="Banfield J.F."/>
            <person name="Relman D.A."/>
        </authorList>
    </citation>
    <scope>NUCLEOTIDE SEQUENCE [LARGE SCALE GENOMIC DNA]</scope>
    <source>
        <strain evidence="6">DOLJORAL78_47_16</strain>
    </source>
</reference>
<dbReference type="FunFam" id="3.20.20.450:FF:000001">
    <property type="entry name" value="Cyclic di-GMP phosphodiesterase yahA"/>
    <property type="match status" value="1"/>
</dbReference>
<dbReference type="PROSITE" id="PS50113">
    <property type="entry name" value="PAC"/>
    <property type="match status" value="1"/>
</dbReference>
<proteinExistence type="predicted"/>
<dbReference type="InterPro" id="IPR052155">
    <property type="entry name" value="Biofilm_reg_signaling"/>
</dbReference>
<evidence type="ECO:0000259" key="1">
    <source>
        <dbReference type="PROSITE" id="PS50006"/>
    </source>
</evidence>
<feature type="domain" description="PAS" evidence="2">
    <location>
        <begin position="460"/>
        <end position="529"/>
    </location>
</feature>
<dbReference type="CDD" id="cd00130">
    <property type="entry name" value="PAS"/>
    <property type="match status" value="1"/>
</dbReference>
<feature type="domain" description="EAL" evidence="4">
    <location>
        <begin position="767"/>
        <end position="1020"/>
    </location>
</feature>
<dbReference type="Gene3D" id="3.30.450.40">
    <property type="match status" value="2"/>
</dbReference>
<dbReference type="Gene3D" id="3.30.450.20">
    <property type="entry name" value="PAS domain"/>
    <property type="match status" value="1"/>
</dbReference>
<dbReference type="InterPro" id="IPR000160">
    <property type="entry name" value="GGDEF_dom"/>
</dbReference>
<dbReference type="InterPro" id="IPR000253">
    <property type="entry name" value="FHA_dom"/>
</dbReference>
<dbReference type="PROSITE" id="PS50883">
    <property type="entry name" value="EAL"/>
    <property type="match status" value="1"/>
</dbReference>
<comment type="caution">
    <text evidence="6">The sequence shown here is derived from an EMBL/GenBank/DDBJ whole genome shotgun (WGS) entry which is preliminary data.</text>
</comment>
<dbReference type="SMART" id="SM00091">
    <property type="entry name" value="PAS"/>
    <property type="match status" value="1"/>
</dbReference>
<dbReference type="Gene3D" id="3.30.70.270">
    <property type="match status" value="1"/>
</dbReference>
<dbReference type="Pfam" id="PF00990">
    <property type="entry name" value="GGDEF"/>
    <property type="match status" value="1"/>
</dbReference>
<dbReference type="GO" id="GO:0006355">
    <property type="term" value="P:regulation of DNA-templated transcription"/>
    <property type="evidence" value="ECO:0007669"/>
    <property type="project" value="InterPro"/>
</dbReference>